<keyword evidence="3" id="KW-0813">Transport</keyword>
<dbReference type="GO" id="GO:0008320">
    <property type="term" value="F:protein transmembrane transporter activity"/>
    <property type="evidence" value="ECO:0007669"/>
    <property type="project" value="TreeGrafter"/>
</dbReference>
<dbReference type="GO" id="GO:0030150">
    <property type="term" value="P:protein import into mitochondrial matrix"/>
    <property type="evidence" value="ECO:0007669"/>
    <property type="project" value="TreeGrafter"/>
</dbReference>
<comment type="caution">
    <text evidence="13">The sequence shown here is derived from an EMBL/GenBank/DDBJ whole genome shotgun (WGS) entry which is preliminary data.</text>
</comment>
<evidence type="ECO:0000256" key="10">
    <source>
        <dbReference type="ARBA" id="ARBA00023136"/>
    </source>
</evidence>
<keyword evidence="7 11" id="KW-1133">Transmembrane helix</keyword>
<dbReference type="PANTHER" id="PTHR10485">
    <property type="entry name" value="MITOCHONDRIAL IMPORT INNER MEMBRANE TRANSLOCASE SUBUNIT TIM-17"/>
    <property type="match status" value="1"/>
</dbReference>
<evidence type="ECO:0000256" key="9">
    <source>
        <dbReference type="ARBA" id="ARBA00023128"/>
    </source>
</evidence>
<keyword evidence="5" id="KW-0999">Mitochondrion inner membrane</keyword>
<comment type="similarity">
    <text evidence="2">Belongs to the Tim17/Tim22/Tim23 family.</text>
</comment>
<evidence type="ECO:0000313" key="15">
    <source>
        <dbReference type="Proteomes" id="UP000284657"/>
    </source>
</evidence>
<dbReference type="EMBL" id="MBDO02000003">
    <property type="protein sequence ID" value="RLN69612.1"/>
    <property type="molecule type" value="Genomic_DNA"/>
</dbReference>
<proteinExistence type="inferred from homology"/>
<reference evidence="14 15" key="1">
    <citation type="submission" date="2018-07" db="EMBL/GenBank/DDBJ databases">
        <title>Genome sequencing of oomycete isolates from Chile give support for New Zealand origin for Phytophthora kernoviae and make available the first Nothophytophthora sp. genome.</title>
        <authorList>
            <person name="Studholme D.J."/>
            <person name="Sanfuentes E."/>
            <person name="Panda P."/>
            <person name="Hill R."/>
            <person name="Sambles C."/>
            <person name="Grant M."/>
            <person name="Williams N.M."/>
            <person name="Mcdougal R.L."/>
        </authorList>
    </citation>
    <scope>NUCLEOTIDE SEQUENCE [LARGE SCALE GENOMIC DNA]</scope>
    <source>
        <strain evidence="13">Chile6</strain>
        <strain evidence="12">Chile7</strain>
    </source>
</reference>
<evidence type="ECO:0000313" key="13">
    <source>
        <dbReference type="EMBL" id="RLN69612.1"/>
    </source>
</evidence>
<keyword evidence="6" id="KW-0653">Protein transport</keyword>
<evidence type="ECO:0000256" key="7">
    <source>
        <dbReference type="ARBA" id="ARBA00022989"/>
    </source>
</evidence>
<name>A0A3F2S513_9STRA</name>
<evidence type="ECO:0000256" key="4">
    <source>
        <dbReference type="ARBA" id="ARBA00022692"/>
    </source>
</evidence>
<dbReference type="GO" id="GO:0005744">
    <property type="term" value="C:TIM23 mitochondrial import inner membrane translocase complex"/>
    <property type="evidence" value="ECO:0007669"/>
    <property type="project" value="TreeGrafter"/>
</dbReference>
<keyword evidence="8" id="KW-0811">Translocation</keyword>
<evidence type="ECO:0000256" key="5">
    <source>
        <dbReference type="ARBA" id="ARBA00022792"/>
    </source>
</evidence>
<keyword evidence="9" id="KW-0496">Mitochondrion</keyword>
<organism evidence="13 14">
    <name type="scientific">Phytophthora kernoviae</name>
    <dbReference type="NCBI Taxonomy" id="325452"/>
    <lineage>
        <taxon>Eukaryota</taxon>
        <taxon>Sar</taxon>
        <taxon>Stramenopiles</taxon>
        <taxon>Oomycota</taxon>
        <taxon>Peronosporomycetes</taxon>
        <taxon>Peronosporales</taxon>
        <taxon>Peronosporaceae</taxon>
        <taxon>Phytophthora</taxon>
    </lineage>
</organism>
<evidence type="ECO:0000313" key="14">
    <source>
        <dbReference type="Proteomes" id="UP000277300"/>
    </source>
</evidence>
<gene>
    <name evidence="12" type="ORF">BBJ29_006043</name>
    <name evidence="13" type="ORF">BBP00_00000267</name>
</gene>
<accession>A0A3F2S513</accession>
<protein>
    <submittedName>
        <fullName evidence="13">Uncharacterized protein</fullName>
    </submittedName>
</protein>
<evidence type="ECO:0000256" key="8">
    <source>
        <dbReference type="ARBA" id="ARBA00023010"/>
    </source>
</evidence>
<comment type="subcellular location">
    <subcellularLocation>
        <location evidence="1">Mitochondrion inner membrane</location>
        <topology evidence="1">Multi-pass membrane protein</topology>
    </subcellularLocation>
</comment>
<evidence type="ECO:0000256" key="11">
    <source>
        <dbReference type="SAM" id="Phobius"/>
    </source>
</evidence>
<evidence type="ECO:0000256" key="2">
    <source>
        <dbReference type="ARBA" id="ARBA00008444"/>
    </source>
</evidence>
<dbReference type="OrthoDB" id="159299at2759"/>
<evidence type="ECO:0000313" key="12">
    <source>
        <dbReference type="EMBL" id="RLN48616.1"/>
    </source>
</evidence>
<dbReference type="Proteomes" id="UP000277300">
    <property type="component" value="Unassembled WGS sequence"/>
</dbReference>
<evidence type="ECO:0000256" key="1">
    <source>
        <dbReference type="ARBA" id="ARBA00004448"/>
    </source>
</evidence>
<evidence type="ECO:0000256" key="3">
    <source>
        <dbReference type="ARBA" id="ARBA00022448"/>
    </source>
</evidence>
<keyword evidence="10 11" id="KW-0472">Membrane</keyword>
<evidence type="ECO:0000256" key="6">
    <source>
        <dbReference type="ARBA" id="ARBA00022927"/>
    </source>
</evidence>
<feature type="transmembrane region" description="Helical" evidence="11">
    <location>
        <begin position="57"/>
        <end position="78"/>
    </location>
</feature>
<sequence>MFGSILAVVEGMRASPKEQRFRALEIEEVRDKRDMWNTVLAAPIAGAMVKVRHGPTAALSSAFMFGSFAAVVVAFNMLNAEVMHEKSSPDEVLEEIAFAEEF</sequence>
<dbReference type="Proteomes" id="UP000284657">
    <property type="component" value="Unassembled WGS sequence"/>
</dbReference>
<keyword evidence="4 11" id="KW-0812">Transmembrane</keyword>
<dbReference type="AlphaFoldDB" id="A0A3F2S513"/>
<dbReference type="EMBL" id="MBAD02002282">
    <property type="protein sequence ID" value="RLN48616.1"/>
    <property type="molecule type" value="Genomic_DNA"/>
</dbReference>
<dbReference type="PANTHER" id="PTHR10485:SF0">
    <property type="entry name" value="AT05822P-RELATED"/>
    <property type="match status" value="1"/>
</dbReference>